<dbReference type="NCBIfam" id="NF004396">
    <property type="entry name" value="PRK05753.1"/>
    <property type="match status" value="1"/>
</dbReference>
<sequence>MNNKTTITITDLDAMRLETILSSSFDSKGKHLADLERELERAIIVPSEKVCPNTVTMNSVVAFRILPSGKKFCLQLVYPDKTAENDTLSVFAPVGSALIGLTKGEKIRWTKPNGSKMEIIVDEVVYQPEREGAYSL</sequence>
<dbReference type="Pfam" id="PF14760">
    <property type="entry name" value="Rnk_N"/>
    <property type="match status" value="1"/>
</dbReference>
<dbReference type="InterPro" id="IPR001437">
    <property type="entry name" value="Tscrpt_elong_fac_GreA/B_C"/>
</dbReference>
<dbReference type="InterPro" id="IPR029462">
    <property type="entry name" value="Rnk_N"/>
</dbReference>
<dbReference type="InterPro" id="IPR036953">
    <property type="entry name" value="GreA/GreB_C_sf"/>
</dbReference>
<dbReference type="Gene3D" id="3.10.50.30">
    <property type="entry name" value="Transcription elongation factor, GreA/GreB, C-terminal domain"/>
    <property type="match status" value="1"/>
</dbReference>
<evidence type="ECO:0000259" key="2">
    <source>
        <dbReference type="Pfam" id="PF14760"/>
    </source>
</evidence>
<reference evidence="3" key="1">
    <citation type="submission" date="2022-08" db="EMBL/GenBank/DDBJ databases">
        <title>Genome Sequence of the sulphate-reducing bacterium, Pseudodesulfovibrio portus JCM14722.</title>
        <authorList>
            <person name="Kondo R."/>
            <person name="Kataoka T."/>
        </authorList>
    </citation>
    <scope>NUCLEOTIDE SEQUENCE</scope>
    <source>
        <strain evidence="3">JCM 14722</strain>
    </source>
</reference>
<keyword evidence="4" id="KW-1185">Reference proteome</keyword>
<dbReference type="RefSeq" id="WP_264981632.1">
    <property type="nucleotide sequence ID" value="NZ_AP026708.1"/>
</dbReference>
<feature type="domain" description="Transcription elongation factor GreA/GreB C-terminal" evidence="1">
    <location>
        <begin position="53"/>
        <end position="121"/>
    </location>
</feature>
<protein>
    <submittedName>
        <fullName evidence="3">Nucleoside diphosphate kinase regulator</fullName>
    </submittedName>
</protein>
<name>A0ABM8ATG0_9BACT</name>
<evidence type="ECO:0000259" key="1">
    <source>
        <dbReference type="Pfam" id="PF01272"/>
    </source>
</evidence>
<keyword evidence="3" id="KW-0808">Transferase</keyword>
<gene>
    <name evidence="3" type="primary">rnk</name>
    <name evidence="3" type="ORF">JCM14722_22800</name>
</gene>
<dbReference type="GO" id="GO:0016301">
    <property type="term" value="F:kinase activity"/>
    <property type="evidence" value="ECO:0007669"/>
    <property type="project" value="UniProtKB-KW"/>
</dbReference>
<organism evidence="3 4">
    <name type="scientific">Pseudodesulfovibrio portus</name>
    <dbReference type="NCBI Taxonomy" id="231439"/>
    <lineage>
        <taxon>Bacteria</taxon>
        <taxon>Pseudomonadati</taxon>
        <taxon>Thermodesulfobacteriota</taxon>
        <taxon>Desulfovibrionia</taxon>
        <taxon>Desulfovibrionales</taxon>
        <taxon>Desulfovibrionaceae</taxon>
    </lineage>
</organism>
<dbReference type="EMBL" id="AP026708">
    <property type="protein sequence ID" value="BDQ34738.1"/>
    <property type="molecule type" value="Genomic_DNA"/>
</dbReference>
<dbReference type="Proteomes" id="UP001061361">
    <property type="component" value="Chromosome"/>
</dbReference>
<feature type="domain" description="Regulator of nucleoside diphosphate kinase N-terminal" evidence="2">
    <location>
        <begin position="7"/>
        <end position="45"/>
    </location>
</feature>
<dbReference type="Gene3D" id="1.10.286.20">
    <property type="match status" value="1"/>
</dbReference>
<dbReference type="PANTHER" id="PTHR30437:SF5">
    <property type="entry name" value="REGULATOR OF NUCLEOSIDE DIPHOSPHATE KINASE"/>
    <property type="match status" value="1"/>
</dbReference>
<dbReference type="Pfam" id="PF01272">
    <property type="entry name" value="GreA_GreB"/>
    <property type="match status" value="1"/>
</dbReference>
<dbReference type="InterPro" id="IPR023459">
    <property type="entry name" value="Tscrpt_elong_fac_GreA/B_fam"/>
</dbReference>
<keyword evidence="3" id="KW-0418">Kinase</keyword>
<evidence type="ECO:0000313" key="4">
    <source>
        <dbReference type="Proteomes" id="UP001061361"/>
    </source>
</evidence>
<evidence type="ECO:0000313" key="3">
    <source>
        <dbReference type="EMBL" id="BDQ34738.1"/>
    </source>
</evidence>
<accession>A0ABM8ATG0</accession>
<proteinExistence type="predicted"/>
<dbReference type="SUPFAM" id="SSF54534">
    <property type="entry name" value="FKBP-like"/>
    <property type="match status" value="1"/>
</dbReference>
<dbReference type="PANTHER" id="PTHR30437">
    <property type="entry name" value="TRANSCRIPTION ELONGATION FACTOR GREA"/>
    <property type="match status" value="1"/>
</dbReference>